<accession>A0ABQ7QCX2</accession>
<evidence type="ECO:0000256" key="1">
    <source>
        <dbReference type="SAM" id="Phobius"/>
    </source>
</evidence>
<reference evidence="2 3" key="1">
    <citation type="submission" date="2021-06" db="EMBL/GenBank/DDBJ databases">
        <title>A haploid diamondback moth (Plutella xylostella L.) genome assembly resolves 31 chromosomes and identifies a diamide resistance mutation.</title>
        <authorList>
            <person name="Ward C.M."/>
            <person name="Perry K.D."/>
            <person name="Baker G."/>
            <person name="Powis K."/>
            <person name="Heckel D.G."/>
            <person name="Baxter S.W."/>
        </authorList>
    </citation>
    <scope>NUCLEOTIDE SEQUENCE [LARGE SCALE GENOMIC DNA]</scope>
    <source>
        <strain evidence="2 3">LV</strain>
        <tissue evidence="2">Single pupa</tissue>
    </source>
</reference>
<dbReference type="Pfam" id="PF25228">
    <property type="entry name" value="Lips"/>
    <property type="match status" value="1"/>
</dbReference>
<dbReference type="Proteomes" id="UP000823941">
    <property type="component" value="Chromosome 17"/>
</dbReference>
<sequence>MITKFNNTISLVKPFFLLLKPSYFPPTGLLGKGLSRQANRLWNYGVVGALGSIALLLLFPIAVVVVSLLSLAVAVTVPLWAPPLALAVHATNALVYDLDCPDPKRLNRFVYLFI</sequence>
<organism evidence="2 3">
    <name type="scientific">Plutella xylostella</name>
    <name type="common">Diamondback moth</name>
    <name type="synonym">Plutella maculipennis</name>
    <dbReference type="NCBI Taxonomy" id="51655"/>
    <lineage>
        <taxon>Eukaryota</taxon>
        <taxon>Metazoa</taxon>
        <taxon>Ecdysozoa</taxon>
        <taxon>Arthropoda</taxon>
        <taxon>Hexapoda</taxon>
        <taxon>Insecta</taxon>
        <taxon>Pterygota</taxon>
        <taxon>Neoptera</taxon>
        <taxon>Endopterygota</taxon>
        <taxon>Lepidoptera</taxon>
        <taxon>Glossata</taxon>
        <taxon>Ditrysia</taxon>
        <taxon>Yponomeutoidea</taxon>
        <taxon>Plutellidae</taxon>
        <taxon>Plutella</taxon>
    </lineage>
</organism>
<keyword evidence="1" id="KW-0472">Membrane</keyword>
<dbReference type="InterPro" id="IPR057435">
    <property type="entry name" value="Lips"/>
</dbReference>
<dbReference type="PANTHER" id="PTHR37686">
    <property type="entry name" value="LD36006P"/>
    <property type="match status" value="1"/>
</dbReference>
<dbReference type="PANTHER" id="PTHR37686:SF1">
    <property type="entry name" value="LD36006P"/>
    <property type="match status" value="1"/>
</dbReference>
<comment type="caution">
    <text evidence="2">The sequence shown here is derived from an EMBL/GenBank/DDBJ whole genome shotgun (WGS) entry which is preliminary data.</text>
</comment>
<keyword evidence="1" id="KW-1133">Transmembrane helix</keyword>
<proteinExistence type="predicted"/>
<gene>
    <name evidence="2" type="ORF">JYU34_013108</name>
</gene>
<protein>
    <submittedName>
        <fullName evidence="2">Uncharacterized protein</fullName>
    </submittedName>
</protein>
<keyword evidence="1" id="KW-0812">Transmembrane</keyword>
<evidence type="ECO:0000313" key="2">
    <source>
        <dbReference type="EMBL" id="KAG7303081.1"/>
    </source>
</evidence>
<feature type="transmembrane region" description="Helical" evidence="1">
    <location>
        <begin position="41"/>
        <end position="74"/>
    </location>
</feature>
<evidence type="ECO:0000313" key="3">
    <source>
        <dbReference type="Proteomes" id="UP000823941"/>
    </source>
</evidence>
<feature type="transmembrane region" description="Helical" evidence="1">
    <location>
        <begin position="80"/>
        <end position="98"/>
    </location>
</feature>
<dbReference type="EMBL" id="JAHIBW010000017">
    <property type="protein sequence ID" value="KAG7303081.1"/>
    <property type="molecule type" value="Genomic_DNA"/>
</dbReference>
<keyword evidence="3" id="KW-1185">Reference proteome</keyword>
<name>A0ABQ7QCX2_PLUXY</name>